<organism evidence="1 2">
    <name type="scientific">Terriglobus aquaticus</name>
    <dbReference type="NCBI Taxonomy" id="940139"/>
    <lineage>
        <taxon>Bacteria</taxon>
        <taxon>Pseudomonadati</taxon>
        <taxon>Acidobacteriota</taxon>
        <taxon>Terriglobia</taxon>
        <taxon>Terriglobales</taxon>
        <taxon>Acidobacteriaceae</taxon>
        <taxon>Terriglobus</taxon>
    </lineage>
</organism>
<dbReference type="EMBL" id="JBJYXY010000001">
    <property type="protein sequence ID" value="MFN2976004.1"/>
    <property type="molecule type" value="Genomic_DNA"/>
</dbReference>
<accession>A0ABW9KJT5</accession>
<reference evidence="1 2" key="1">
    <citation type="submission" date="2024-12" db="EMBL/GenBank/DDBJ databases">
        <authorList>
            <person name="Lee Y."/>
        </authorList>
    </citation>
    <scope>NUCLEOTIDE SEQUENCE [LARGE SCALE GENOMIC DNA]</scope>
    <source>
        <strain evidence="1 2">03SUJ4</strain>
    </source>
</reference>
<evidence type="ECO:0000313" key="1">
    <source>
        <dbReference type="EMBL" id="MFN2976004.1"/>
    </source>
</evidence>
<name>A0ABW9KJT5_9BACT</name>
<evidence type="ECO:0000313" key="2">
    <source>
        <dbReference type="Proteomes" id="UP001634747"/>
    </source>
</evidence>
<gene>
    <name evidence="1" type="ORF">ACK2TP_09535</name>
</gene>
<sequence length="633" mass="71245">MKNNTYDAWTLPQFEQQMWDLAVFGMNTVQVIAPISDDDRTSPLFHAPPLDVVVGLSALSQKYGLRYDLYYPEMAKDYTDPKQVDAELKQFEGLVRRLPLVDSLHVPGGDPGHTAPEVLFPLLAKESTILHRYHPQATIWVSAQGFTAERFQHFYDLVAQRPSWLNGVFFGPQSREGLPEERAKIPADLPVEFYPDIAHTMHAQFPVPEWDPIFALTEGREPICPRPEAFTTTYRRYAADNSGFMLYSEGVNDDVNKIVWAALGWNRNTSPSTTLQEYARYFLGAGERSQAYADAIAGLEQNWSTQILATASTIQNTHQQFANLPEPRIADWRWHSLLYRDAYDRYLQIKRDRELSSEQAALRALAAPGTAQQRMQAATQALQHTHPGSEETEIHSHLEALAGKLFHEVGLQLSIPRYGASNWERGANLDRIDTPLNDRTWLTSEMHSVSALPDEAAKQARLQRIAHWQTPAPGGYYDDLGDPANEPHLVRGVPWTQDPEMYRTAINGIADRTLENGWRLSWLSYAETLYETPLSLRYTGLNPDAAYTVRITYAGENYALPMEVLANGTVVRPLNLRKANPQEVEFALPPSITKSGTLTLQWQRQPGAGGSGRGGQVAEVWLSPGMVEPPQQR</sequence>
<proteinExistence type="predicted"/>
<comment type="caution">
    <text evidence="1">The sequence shown here is derived from an EMBL/GenBank/DDBJ whole genome shotgun (WGS) entry which is preliminary data.</text>
</comment>
<dbReference type="RefSeq" id="WP_344688053.1">
    <property type="nucleotide sequence ID" value="NZ_BAABBH010000001.1"/>
</dbReference>
<keyword evidence="2" id="KW-1185">Reference proteome</keyword>
<dbReference type="Proteomes" id="UP001634747">
    <property type="component" value="Unassembled WGS sequence"/>
</dbReference>
<protein>
    <submittedName>
        <fullName evidence="1">Uncharacterized protein</fullName>
    </submittedName>
</protein>